<evidence type="ECO:0000313" key="2">
    <source>
        <dbReference type="Proteomes" id="UP000559010"/>
    </source>
</evidence>
<sequence>MKSIDINCDMGESYGNFKIGNDLELMPFISSCNVACGFHGGDPLTIENTILRAKEFGLAIGAHPSYPDLSGFGRRKMIIDSEELKAIVKYQISALAGMCNSLGAKLKHVKPHGALYNAAASDRNIAWTIGKAMLELDSSLILVGLYGSQMQEIAEELNIKFISEAFIDRAYDKGGKLLSRNVSGAVHTNPEIAAKQALEIVLNGKVDIQDKEVIQIECDTLCIHGDNPAAKEILIHVKESFQNNDVNVRPFSHA</sequence>
<dbReference type="RefSeq" id="WP_169677823.1">
    <property type="nucleotide sequence ID" value="NZ_JABBNU010000001.1"/>
</dbReference>
<dbReference type="InterPro" id="IPR011330">
    <property type="entry name" value="Glyco_hydro/deAcase_b/a-brl"/>
</dbReference>
<name>A0A848IY90_9BACT</name>
<dbReference type="PANTHER" id="PTHR30292:SF0">
    <property type="entry name" value="5-OXOPROLINASE SUBUNIT A"/>
    <property type="match status" value="1"/>
</dbReference>
<dbReference type="GO" id="GO:0005975">
    <property type="term" value="P:carbohydrate metabolic process"/>
    <property type="evidence" value="ECO:0007669"/>
    <property type="project" value="InterPro"/>
</dbReference>
<dbReference type="PANTHER" id="PTHR30292">
    <property type="entry name" value="UNCHARACTERIZED PROTEIN YBGL-RELATED"/>
    <property type="match status" value="1"/>
</dbReference>
<dbReference type="CDD" id="cd10787">
    <property type="entry name" value="LamB_YcsF_like"/>
    <property type="match status" value="1"/>
</dbReference>
<proteinExistence type="predicted"/>
<dbReference type="Gene3D" id="3.20.20.370">
    <property type="entry name" value="Glycoside hydrolase/deacetylase"/>
    <property type="match status" value="1"/>
</dbReference>
<reference evidence="1 2" key="1">
    <citation type="submission" date="2020-04" db="EMBL/GenBank/DDBJ databases">
        <title>Flammeovirgaceae bacterium KN852 isolated from deep sea.</title>
        <authorList>
            <person name="Zhang D.-C."/>
        </authorList>
    </citation>
    <scope>NUCLEOTIDE SEQUENCE [LARGE SCALE GENOMIC DNA]</scope>
    <source>
        <strain evidence="1 2">KN852</strain>
    </source>
</reference>
<protein>
    <submittedName>
        <fullName evidence="1">LamB/YcsF family protein</fullName>
    </submittedName>
</protein>
<accession>A0A848IY90</accession>
<gene>
    <name evidence="1" type="ORF">HH304_02310</name>
</gene>
<dbReference type="AlphaFoldDB" id="A0A848IY90"/>
<keyword evidence="2" id="KW-1185">Reference proteome</keyword>
<dbReference type="EMBL" id="JABBNU010000001">
    <property type="protein sequence ID" value="NMM47214.1"/>
    <property type="molecule type" value="Genomic_DNA"/>
</dbReference>
<dbReference type="Pfam" id="PF03746">
    <property type="entry name" value="LamB_YcsF"/>
    <property type="match status" value="1"/>
</dbReference>
<dbReference type="NCBIfam" id="NF003816">
    <property type="entry name" value="PRK05406.1-5"/>
    <property type="match status" value="1"/>
</dbReference>
<evidence type="ECO:0000313" key="1">
    <source>
        <dbReference type="EMBL" id="NMM47214.1"/>
    </source>
</evidence>
<dbReference type="SUPFAM" id="SSF88713">
    <property type="entry name" value="Glycoside hydrolase/deacetylase"/>
    <property type="match status" value="1"/>
</dbReference>
<comment type="caution">
    <text evidence="1">The sequence shown here is derived from an EMBL/GenBank/DDBJ whole genome shotgun (WGS) entry which is preliminary data.</text>
</comment>
<organism evidence="1 2">
    <name type="scientific">Marinigracilibium pacificum</name>
    <dbReference type="NCBI Taxonomy" id="2729599"/>
    <lineage>
        <taxon>Bacteria</taxon>
        <taxon>Pseudomonadati</taxon>
        <taxon>Bacteroidota</taxon>
        <taxon>Cytophagia</taxon>
        <taxon>Cytophagales</taxon>
        <taxon>Flammeovirgaceae</taxon>
        <taxon>Marinigracilibium</taxon>
    </lineage>
</organism>
<dbReference type="InterPro" id="IPR005501">
    <property type="entry name" value="LamB/YcsF/PxpA-like"/>
</dbReference>
<dbReference type="NCBIfam" id="NF003814">
    <property type="entry name" value="PRK05406.1-3"/>
    <property type="match status" value="1"/>
</dbReference>
<dbReference type="Proteomes" id="UP000559010">
    <property type="component" value="Unassembled WGS sequence"/>
</dbReference>